<feature type="non-terminal residue" evidence="2">
    <location>
        <position position="1"/>
    </location>
</feature>
<dbReference type="OrthoDB" id="2013098at2759"/>
<evidence type="ECO:0000313" key="2">
    <source>
        <dbReference type="EMBL" id="KAF9440356.1"/>
    </source>
</evidence>
<gene>
    <name evidence="2" type="ORF">P691DRAFT_616872</name>
</gene>
<feature type="non-terminal residue" evidence="2">
    <location>
        <position position="82"/>
    </location>
</feature>
<dbReference type="EMBL" id="MU152598">
    <property type="protein sequence ID" value="KAF9440356.1"/>
    <property type="molecule type" value="Genomic_DNA"/>
</dbReference>
<protein>
    <recommendedName>
        <fullName evidence="1">GAG-pre-integrase domain-containing protein</fullName>
    </recommendedName>
</protein>
<proteinExistence type="predicted"/>
<sequence>INDGMLWHRHFGHPLSKVLHHAQGNIKGIPKGIQITSNDHTCPGCAMGKQTQKSFPNLSKCTKAPLDLSVSDLLEFPTLSYH</sequence>
<keyword evidence="3" id="KW-1185">Reference proteome</keyword>
<name>A0A9P5WZV3_9AGAR</name>
<dbReference type="AlphaFoldDB" id="A0A9P5WZV3"/>
<reference evidence="2" key="1">
    <citation type="submission" date="2020-11" db="EMBL/GenBank/DDBJ databases">
        <authorList>
            <consortium name="DOE Joint Genome Institute"/>
            <person name="Ahrendt S."/>
            <person name="Riley R."/>
            <person name="Andreopoulos W."/>
            <person name="Labutti K."/>
            <person name="Pangilinan J."/>
            <person name="Ruiz-Duenas F.J."/>
            <person name="Barrasa J.M."/>
            <person name="Sanchez-Garcia M."/>
            <person name="Camarero S."/>
            <person name="Miyauchi S."/>
            <person name="Serrano A."/>
            <person name="Linde D."/>
            <person name="Babiker R."/>
            <person name="Drula E."/>
            <person name="Ayuso-Fernandez I."/>
            <person name="Pacheco R."/>
            <person name="Padilla G."/>
            <person name="Ferreira P."/>
            <person name="Barriuso J."/>
            <person name="Kellner H."/>
            <person name="Castanera R."/>
            <person name="Alfaro M."/>
            <person name="Ramirez L."/>
            <person name="Pisabarro A.G."/>
            <person name="Kuo A."/>
            <person name="Tritt A."/>
            <person name="Lipzen A."/>
            <person name="He G."/>
            <person name="Yan M."/>
            <person name="Ng V."/>
            <person name="Cullen D."/>
            <person name="Martin F."/>
            <person name="Rosso M.-N."/>
            <person name="Henrissat B."/>
            <person name="Hibbett D."/>
            <person name="Martinez A.T."/>
            <person name="Grigoriev I.V."/>
        </authorList>
    </citation>
    <scope>NUCLEOTIDE SEQUENCE</scope>
    <source>
        <strain evidence="2">MF-IS2</strain>
    </source>
</reference>
<evidence type="ECO:0000313" key="3">
    <source>
        <dbReference type="Proteomes" id="UP000807342"/>
    </source>
</evidence>
<organism evidence="2 3">
    <name type="scientific">Macrolepiota fuliginosa MF-IS2</name>
    <dbReference type="NCBI Taxonomy" id="1400762"/>
    <lineage>
        <taxon>Eukaryota</taxon>
        <taxon>Fungi</taxon>
        <taxon>Dikarya</taxon>
        <taxon>Basidiomycota</taxon>
        <taxon>Agaricomycotina</taxon>
        <taxon>Agaricomycetes</taxon>
        <taxon>Agaricomycetidae</taxon>
        <taxon>Agaricales</taxon>
        <taxon>Agaricineae</taxon>
        <taxon>Agaricaceae</taxon>
        <taxon>Macrolepiota</taxon>
    </lineage>
</organism>
<feature type="domain" description="GAG-pre-integrase" evidence="1">
    <location>
        <begin position="2"/>
        <end position="50"/>
    </location>
</feature>
<dbReference type="Proteomes" id="UP000807342">
    <property type="component" value="Unassembled WGS sequence"/>
</dbReference>
<dbReference type="InterPro" id="IPR025724">
    <property type="entry name" value="GAG-pre-integrase_dom"/>
</dbReference>
<comment type="caution">
    <text evidence="2">The sequence shown here is derived from an EMBL/GenBank/DDBJ whole genome shotgun (WGS) entry which is preliminary data.</text>
</comment>
<dbReference type="Pfam" id="PF13976">
    <property type="entry name" value="gag_pre-integrs"/>
    <property type="match status" value="1"/>
</dbReference>
<evidence type="ECO:0000259" key="1">
    <source>
        <dbReference type="Pfam" id="PF13976"/>
    </source>
</evidence>
<accession>A0A9P5WZV3</accession>